<accession>A0A512J5J3</accession>
<dbReference type="EMBL" id="BSPK01000051">
    <property type="protein sequence ID" value="GLS64705.1"/>
    <property type="molecule type" value="Genomic_DNA"/>
</dbReference>
<organism evidence="2 4">
    <name type="scientific">Methylobacterium oxalidis</name>
    <dbReference type="NCBI Taxonomy" id="944322"/>
    <lineage>
        <taxon>Bacteria</taxon>
        <taxon>Pseudomonadati</taxon>
        <taxon>Pseudomonadota</taxon>
        <taxon>Alphaproteobacteria</taxon>
        <taxon>Hyphomicrobiales</taxon>
        <taxon>Methylobacteriaceae</taxon>
        <taxon>Methylobacterium</taxon>
    </lineage>
</organism>
<sequence>MRTLPEVDDPHTHRRVLIYSHDTFGLGHLRRARAIAHAVVGADPGARVVIASGSPVIDRFAFAEGVSLVHLPPVAKRPDGSYASREPGTDLGRTVADRAATILRTAELFEPHVTIVDKEPAGFHGDMLPALERLSARGCRLVLGIRDVLDAPERLVAEWARKRSAEALARFYDEVWVYGVALIHDPLAALPLGPAIRERVRFTGYLRRGLPDPRAARAEPEIAREPFILVTPGGGEDGVSLIDGVLAAYEADPGLLLPALVAFGPFLDPALRAGFRARIARLPKVAAITFDSEIEHLMHRAAGIVAMGGYNTFCEILSFDKPALLVPRTHPRREQEIRAVAADRLGLARILPGPDAVRADRMAAALRALPDQLPPSRIVVPGLLDGLPNVMSRIFALSEHVRPAPEADCALLRRACP</sequence>
<protein>
    <submittedName>
        <fullName evidence="2">Membrane protein</fullName>
    </submittedName>
</protein>
<evidence type="ECO:0000313" key="5">
    <source>
        <dbReference type="Proteomes" id="UP001156856"/>
    </source>
</evidence>
<dbReference type="SUPFAM" id="SSF53756">
    <property type="entry name" value="UDP-Glycosyltransferase/glycogen phosphorylase"/>
    <property type="match status" value="1"/>
</dbReference>
<dbReference type="InterPro" id="IPR007235">
    <property type="entry name" value="Glyco_trans_28_C"/>
</dbReference>
<reference evidence="3" key="1">
    <citation type="journal article" date="2014" name="Int. J. Syst. Evol. Microbiol.">
        <title>Complete genome of a new Firmicutes species belonging to the dominant human colonic microbiota ('Ruminococcus bicirculans') reveals two chromosomes and a selective capacity to utilize plant glucans.</title>
        <authorList>
            <consortium name="NISC Comparative Sequencing Program"/>
            <person name="Wegmann U."/>
            <person name="Louis P."/>
            <person name="Goesmann A."/>
            <person name="Henrissat B."/>
            <person name="Duncan S.H."/>
            <person name="Flint H.J."/>
        </authorList>
    </citation>
    <scope>NUCLEOTIDE SEQUENCE</scope>
    <source>
        <strain evidence="3">NBRC 107715</strain>
    </source>
</reference>
<dbReference type="Pfam" id="PF04101">
    <property type="entry name" value="Glyco_tran_28_C"/>
    <property type="match status" value="1"/>
</dbReference>
<dbReference type="Proteomes" id="UP000321960">
    <property type="component" value="Unassembled WGS sequence"/>
</dbReference>
<reference evidence="2 4" key="3">
    <citation type="submission" date="2019-07" db="EMBL/GenBank/DDBJ databases">
        <title>Whole genome shotgun sequence of Methylobacterium oxalidis NBRC 107715.</title>
        <authorList>
            <person name="Hosoyama A."/>
            <person name="Uohara A."/>
            <person name="Ohji S."/>
            <person name="Ichikawa N."/>
        </authorList>
    </citation>
    <scope>NUCLEOTIDE SEQUENCE [LARGE SCALE GENOMIC DNA]</scope>
    <source>
        <strain evidence="2 4">NBRC 107715</strain>
    </source>
</reference>
<dbReference type="Proteomes" id="UP001156856">
    <property type="component" value="Unassembled WGS sequence"/>
</dbReference>
<dbReference type="PANTHER" id="PTHR21015">
    <property type="entry name" value="UDP-N-ACETYLGLUCOSAMINE--N-ACETYLMURAMYL-(PENTAPEPTIDE) PYROPHOSPHORYL-UNDECAPRENOL N-ACETYLGLUCOSAMINE TRANSFERASE 1"/>
    <property type="match status" value="1"/>
</dbReference>
<dbReference type="RefSeq" id="WP_147026828.1">
    <property type="nucleotide sequence ID" value="NZ_BJZU01000065.1"/>
</dbReference>
<evidence type="ECO:0000259" key="1">
    <source>
        <dbReference type="Pfam" id="PF04101"/>
    </source>
</evidence>
<reference evidence="5" key="2">
    <citation type="journal article" date="2019" name="Int. J. Syst. Evol. Microbiol.">
        <title>The Global Catalogue of Microorganisms (GCM) 10K type strain sequencing project: providing services to taxonomists for standard genome sequencing and annotation.</title>
        <authorList>
            <consortium name="The Broad Institute Genomics Platform"/>
            <consortium name="The Broad Institute Genome Sequencing Center for Infectious Disease"/>
            <person name="Wu L."/>
            <person name="Ma J."/>
        </authorList>
    </citation>
    <scope>NUCLEOTIDE SEQUENCE [LARGE SCALE GENOMIC DNA]</scope>
    <source>
        <strain evidence="5">NBRC 107715</strain>
    </source>
</reference>
<dbReference type="OrthoDB" id="9802126at2"/>
<evidence type="ECO:0000313" key="2">
    <source>
        <dbReference type="EMBL" id="GEP05251.1"/>
    </source>
</evidence>
<name>A0A512J5J3_9HYPH</name>
<proteinExistence type="predicted"/>
<dbReference type="GO" id="GO:0016758">
    <property type="term" value="F:hexosyltransferase activity"/>
    <property type="evidence" value="ECO:0007669"/>
    <property type="project" value="InterPro"/>
</dbReference>
<comment type="caution">
    <text evidence="2">The sequence shown here is derived from an EMBL/GenBank/DDBJ whole genome shotgun (WGS) entry which is preliminary data.</text>
</comment>
<reference evidence="3" key="4">
    <citation type="submission" date="2023-01" db="EMBL/GenBank/DDBJ databases">
        <title>Draft genome sequence of Methylobacterium oxalidis strain NBRC 107715.</title>
        <authorList>
            <person name="Sun Q."/>
            <person name="Mori K."/>
        </authorList>
    </citation>
    <scope>NUCLEOTIDE SEQUENCE</scope>
    <source>
        <strain evidence="3">NBRC 107715</strain>
    </source>
</reference>
<evidence type="ECO:0000313" key="4">
    <source>
        <dbReference type="Proteomes" id="UP000321960"/>
    </source>
</evidence>
<dbReference type="Gene3D" id="3.40.50.2000">
    <property type="entry name" value="Glycogen Phosphorylase B"/>
    <property type="match status" value="1"/>
</dbReference>
<dbReference type="AlphaFoldDB" id="A0A512J5J3"/>
<dbReference type="PANTHER" id="PTHR21015:SF28">
    <property type="entry name" value="SLL1722 PROTEIN"/>
    <property type="match status" value="1"/>
</dbReference>
<evidence type="ECO:0000313" key="3">
    <source>
        <dbReference type="EMBL" id="GLS64705.1"/>
    </source>
</evidence>
<feature type="domain" description="Glycosyl transferase family 28 C-terminal" evidence="1">
    <location>
        <begin position="283"/>
        <end position="351"/>
    </location>
</feature>
<keyword evidence="5" id="KW-1185">Reference proteome</keyword>
<dbReference type="EMBL" id="BJZU01000065">
    <property type="protein sequence ID" value="GEP05251.1"/>
    <property type="molecule type" value="Genomic_DNA"/>
</dbReference>
<gene>
    <name evidence="3" type="ORF">GCM10007888_30860</name>
    <name evidence="2" type="ORF">MOX02_32890</name>
</gene>